<evidence type="ECO:0000256" key="1">
    <source>
        <dbReference type="SAM" id="MobiDB-lite"/>
    </source>
</evidence>
<name>A0ABP6J2W5_STRTU</name>
<feature type="region of interest" description="Disordered" evidence="1">
    <location>
        <begin position="114"/>
        <end position="163"/>
    </location>
</feature>
<dbReference type="PANTHER" id="PTHR43873">
    <property type="entry name" value="COBYRINATE A,C-DIAMIDE SYNTHASE"/>
    <property type="match status" value="1"/>
</dbReference>
<dbReference type="InterPro" id="IPR004484">
    <property type="entry name" value="CbiA/CobB_synth"/>
</dbReference>
<dbReference type="Proteomes" id="UP001501102">
    <property type="component" value="Unassembled WGS sequence"/>
</dbReference>
<reference evidence="3" key="1">
    <citation type="journal article" date="2019" name="Int. J. Syst. Evol. Microbiol.">
        <title>The Global Catalogue of Microorganisms (GCM) 10K type strain sequencing project: providing services to taxonomists for standard genome sequencing and annotation.</title>
        <authorList>
            <consortium name="The Broad Institute Genomics Platform"/>
            <consortium name="The Broad Institute Genome Sequencing Center for Infectious Disease"/>
            <person name="Wu L."/>
            <person name="Ma J."/>
        </authorList>
    </citation>
    <scope>NUCLEOTIDE SEQUENCE [LARGE SCALE GENOMIC DNA]</scope>
    <source>
        <strain evidence="3">JCM 4087</strain>
    </source>
</reference>
<protein>
    <submittedName>
        <fullName evidence="2">Uncharacterized protein</fullName>
    </submittedName>
</protein>
<accession>A0ABP6J2W5</accession>
<proteinExistence type="predicted"/>
<feature type="compositionally biased region" description="Low complexity" evidence="1">
    <location>
        <begin position="117"/>
        <end position="149"/>
    </location>
</feature>
<comment type="caution">
    <text evidence="2">The sequence shown here is derived from an EMBL/GenBank/DDBJ whole genome shotgun (WGS) entry which is preliminary data.</text>
</comment>
<evidence type="ECO:0000313" key="2">
    <source>
        <dbReference type="EMBL" id="GAA2918946.1"/>
    </source>
</evidence>
<dbReference type="EMBL" id="BAAAXZ010000052">
    <property type="protein sequence ID" value="GAA2918946.1"/>
    <property type="molecule type" value="Genomic_DNA"/>
</dbReference>
<gene>
    <name evidence="2" type="ORF">GCM10020221_13980</name>
</gene>
<sequence>MGGSGVPVLGALRRAADVDTPSRHLGLVPVAERRAEALDAVAAQAQRVREGCDLEALLALARTAPPLPDAAWSPPVSAAASRPVIAVAGGPAFTFSYAEHTELLAAAAARTWPSSTPCATRSSRPAPRAWSSAAASRRCTRRSCPPTSRCARRSPPWRPPEPR</sequence>
<evidence type="ECO:0000313" key="3">
    <source>
        <dbReference type="Proteomes" id="UP001501102"/>
    </source>
</evidence>
<organism evidence="2 3">
    <name type="scientific">Streptomyces thioluteus</name>
    <dbReference type="NCBI Taxonomy" id="66431"/>
    <lineage>
        <taxon>Bacteria</taxon>
        <taxon>Bacillati</taxon>
        <taxon>Actinomycetota</taxon>
        <taxon>Actinomycetes</taxon>
        <taxon>Kitasatosporales</taxon>
        <taxon>Streptomycetaceae</taxon>
        <taxon>Streptomyces</taxon>
    </lineage>
</organism>
<keyword evidence="3" id="KW-1185">Reference proteome</keyword>
<dbReference type="PANTHER" id="PTHR43873:SF1">
    <property type="entry name" value="COBYRINATE A,C-DIAMIDE SYNTHASE"/>
    <property type="match status" value="1"/>
</dbReference>